<dbReference type="GO" id="GO:0004563">
    <property type="term" value="F:beta-N-acetylhexosaminidase activity"/>
    <property type="evidence" value="ECO:0007669"/>
    <property type="project" value="UniProtKB-EC"/>
</dbReference>
<dbReference type="InterPro" id="IPR001764">
    <property type="entry name" value="Glyco_hydro_3_N"/>
</dbReference>
<dbReference type="InterPro" id="IPR036962">
    <property type="entry name" value="Glyco_hydro_3_N_sf"/>
</dbReference>
<dbReference type="RefSeq" id="WP_160843084.1">
    <property type="nucleotide sequence ID" value="NZ_WVHT01000001.1"/>
</dbReference>
<feature type="domain" description="Glycoside hydrolase family 3 N-terminal" evidence="6">
    <location>
        <begin position="47"/>
        <end position="361"/>
    </location>
</feature>
<organism evidence="7 8">
    <name type="scientific">Hufsiella arboris</name>
    <dbReference type="NCBI Taxonomy" id="2695275"/>
    <lineage>
        <taxon>Bacteria</taxon>
        <taxon>Pseudomonadati</taxon>
        <taxon>Bacteroidota</taxon>
        <taxon>Sphingobacteriia</taxon>
        <taxon>Sphingobacteriales</taxon>
        <taxon>Sphingobacteriaceae</taxon>
        <taxon>Hufsiella</taxon>
    </lineage>
</organism>
<keyword evidence="8" id="KW-1185">Reference proteome</keyword>
<keyword evidence="4 7" id="KW-0378">Hydrolase</keyword>
<dbReference type="InterPro" id="IPR017853">
    <property type="entry name" value="GH"/>
</dbReference>
<evidence type="ECO:0000256" key="3">
    <source>
        <dbReference type="ARBA" id="ARBA00012663"/>
    </source>
</evidence>
<dbReference type="GO" id="GO:0009254">
    <property type="term" value="P:peptidoglycan turnover"/>
    <property type="evidence" value="ECO:0007669"/>
    <property type="project" value="TreeGrafter"/>
</dbReference>
<gene>
    <name evidence="7" type="ORF">GS399_02985</name>
</gene>
<dbReference type="PANTHER" id="PTHR30480">
    <property type="entry name" value="BETA-HEXOSAMINIDASE-RELATED"/>
    <property type="match status" value="1"/>
</dbReference>
<dbReference type="InterPro" id="IPR050226">
    <property type="entry name" value="NagZ_Beta-hexosaminidase"/>
</dbReference>
<proteinExistence type="inferred from homology"/>
<keyword evidence="5" id="KW-0326">Glycosidase</keyword>
<dbReference type="PRINTS" id="PR00133">
    <property type="entry name" value="GLHYDRLASE3"/>
</dbReference>
<evidence type="ECO:0000313" key="7">
    <source>
        <dbReference type="EMBL" id="MXV49922.1"/>
    </source>
</evidence>
<dbReference type="Pfam" id="PF00933">
    <property type="entry name" value="Glyco_hydro_3"/>
    <property type="match status" value="1"/>
</dbReference>
<dbReference type="InterPro" id="IPR036881">
    <property type="entry name" value="Glyco_hydro_3_C_sf"/>
</dbReference>
<comment type="caution">
    <text evidence="7">The sequence shown here is derived from an EMBL/GenBank/DDBJ whole genome shotgun (WGS) entry which is preliminary data.</text>
</comment>
<evidence type="ECO:0000256" key="5">
    <source>
        <dbReference type="ARBA" id="ARBA00023295"/>
    </source>
</evidence>
<evidence type="ECO:0000256" key="4">
    <source>
        <dbReference type="ARBA" id="ARBA00022801"/>
    </source>
</evidence>
<sequence length="581" mass="64654">MRKISVTAFLFSFVSSVCYSQNKTSFIESLQQNNAWVDSTFKHMKRRERIAQLFFVRAHTDKGKAYEDSVADLIEDTRVGGLVFFQGGPVRQAALINRYQKLVDVPMLISQDAEWGLGMRLDSTISFPYQMTLGAIQDNNLIYRMGQEVGREFIRMGMQVNFAPDADINNNPKNPVIGYRSFGDNKANVAAKAGAYMKGMQDAGILVSLKHFPGHGDTDVDSHFDLPQLNFTKERLDSLEMYPFRELVKQGASGVMVAHMNIPALDNTPHLPSTLSEPIVTGILKKEIGFKGLIFSDAMEMKGVVKYFPNGEADVRAVIAGNDVIELSENTDRAIHLIRKAIRNHRLTWDRVNESVKKILTAKYWTGLNNYQATNLQNLTADVNRPEALTLKQQLSDAAVTVLNSDSLLQNVNYNAKTAIISIGVTDITPFQADLKAKFSNSMNFVMSKTATAADMNAMLKQLKTYDQIVLSVHDTRKRPQSTLDYSAGLKVFIAELSRLNTITCVFANPYTIAGLPGIEKSKTLVMNYENNEMGQRSNVKLISHMMTANGKLPVSINSFYKNGDGLQVTLQPAQMTGNAQ</sequence>
<evidence type="ECO:0000256" key="1">
    <source>
        <dbReference type="ARBA" id="ARBA00001231"/>
    </source>
</evidence>
<comment type="similarity">
    <text evidence="2">Belongs to the glycosyl hydrolase 3 family.</text>
</comment>
<dbReference type="SUPFAM" id="SSF51445">
    <property type="entry name" value="(Trans)glycosidases"/>
    <property type="match status" value="1"/>
</dbReference>
<name>A0A7K1Y5R6_9SPHI</name>
<dbReference type="Gene3D" id="3.40.50.1700">
    <property type="entry name" value="Glycoside hydrolase family 3 C-terminal domain"/>
    <property type="match status" value="1"/>
</dbReference>
<evidence type="ECO:0000313" key="8">
    <source>
        <dbReference type="Proteomes" id="UP000466586"/>
    </source>
</evidence>
<dbReference type="GO" id="GO:0005975">
    <property type="term" value="P:carbohydrate metabolic process"/>
    <property type="evidence" value="ECO:0007669"/>
    <property type="project" value="InterPro"/>
</dbReference>
<evidence type="ECO:0000259" key="6">
    <source>
        <dbReference type="Pfam" id="PF00933"/>
    </source>
</evidence>
<dbReference type="AlphaFoldDB" id="A0A7K1Y5R6"/>
<accession>A0A7K1Y5R6</accession>
<dbReference type="Gene3D" id="3.20.20.300">
    <property type="entry name" value="Glycoside hydrolase, family 3, N-terminal domain"/>
    <property type="match status" value="1"/>
</dbReference>
<comment type="catalytic activity">
    <reaction evidence="1">
        <text>Hydrolysis of terminal non-reducing N-acetyl-D-hexosamine residues in N-acetyl-beta-D-hexosaminides.</text>
        <dbReference type="EC" id="3.2.1.52"/>
    </reaction>
</comment>
<dbReference type="EC" id="3.2.1.52" evidence="3"/>
<evidence type="ECO:0000256" key="2">
    <source>
        <dbReference type="ARBA" id="ARBA00005336"/>
    </source>
</evidence>
<dbReference type="Proteomes" id="UP000466586">
    <property type="component" value="Unassembled WGS sequence"/>
</dbReference>
<dbReference type="PANTHER" id="PTHR30480:SF13">
    <property type="entry name" value="BETA-HEXOSAMINIDASE"/>
    <property type="match status" value="1"/>
</dbReference>
<reference evidence="7 8" key="1">
    <citation type="submission" date="2019-11" db="EMBL/GenBank/DDBJ databases">
        <title>Pedobacter sp. HMF7647 Genome sequencing and assembly.</title>
        <authorList>
            <person name="Kang H."/>
            <person name="Kim H."/>
            <person name="Joh K."/>
        </authorList>
    </citation>
    <scope>NUCLEOTIDE SEQUENCE [LARGE SCALE GENOMIC DNA]</scope>
    <source>
        <strain evidence="7 8">HMF7647</strain>
    </source>
</reference>
<protein>
    <recommendedName>
        <fullName evidence="3">beta-N-acetylhexosaminidase</fullName>
        <ecNumber evidence="3">3.2.1.52</ecNumber>
    </recommendedName>
</protein>
<dbReference type="EMBL" id="WVHT01000001">
    <property type="protein sequence ID" value="MXV49922.1"/>
    <property type="molecule type" value="Genomic_DNA"/>
</dbReference>